<proteinExistence type="predicted"/>
<accession>A0ACB5TV24</accession>
<dbReference type="EMBL" id="BSXS01009032">
    <property type="protein sequence ID" value="GME94407.1"/>
    <property type="molecule type" value="Genomic_DNA"/>
</dbReference>
<keyword evidence="2" id="KW-1185">Reference proteome</keyword>
<comment type="caution">
    <text evidence="1">The sequence shown here is derived from an EMBL/GenBank/DDBJ whole genome shotgun (WGS) entry which is preliminary data.</text>
</comment>
<reference evidence="1" key="1">
    <citation type="submission" date="2023-04" db="EMBL/GenBank/DDBJ databases">
        <title>Ambrosiozyma monospora NBRC 10751.</title>
        <authorList>
            <person name="Ichikawa N."/>
            <person name="Sato H."/>
            <person name="Tonouchi N."/>
        </authorList>
    </citation>
    <scope>NUCLEOTIDE SEQUENCE</scope>
    <source>
        <strain evidence="1">NBRC 10751</strain>
    </source>
</reference>
<protein>
    <submittedName>
        <fullName evidence="1">Unnamed protein product</fullName>
    </submittedName>
</protein>
<sequence length="102" mass="10330">MATVEHISQSWSNSATHSFITEESDSYPSSSLDGAVSSVGTSGDTSSRETSDISGKSSKPLGKDCGISGNGSSSFSEAFAVPEEDSSILTTSGTPGNLLLSC</sequence>
<dbReference type="Proteomes" id="UP001165064">
    <property type="component" value="Unassembled WGS sequence"/>
</dbReference>
<evidence type="ECO:0000313" key="2">
    <source>
        <dbReference type="Proteomes" id="UP001165064"/>
    </source>
</evidence>
<gene>
    <name evidence="1" type="ORF">Amon02_000956600</name>
</gene>
<organism evidence="1 2">
    <name type="scientific">Ambrosiozyma monospora</name>
    <name type="common">Yeast</name>
    <name type="synonym">Endomycopsis monosporus</name>
    <dbReference type="NCBI Taxonomy" id="43982"/>
    <lineage>
        <taxon>Eukaryota</taxon>
        <taxon>Fungi</taxon>
        <taxon>Dikarya</taxon>
        <taxon>Ascomycota</taxon>
        <taxon>Saccharomycotina</taxon>
        <taxon>Pichiomycetes</taxon>
        <taxon>Pichiales</taxon>
        <taxon>Pichiaceae</taxon>
        <taxon>Ambrosiozyma</taxon>
    </lineage>
</organism>
<name>A0ACB5TV24_AMBMO</name>
<evidence type="ECO:0000313" key="1">
    <source>
        <dbReference type="EMBL" id="GME94407.1"/>
    </source>
</evidence>